<keyword evidence="2" id="KW-1185">Reference proteome</keyword>
<accession>A0ABQ9ZG57</accession>
<protein>
    <submittedName>
        <fullName evidence="1">Uncharacterized protein</fullName>
    </submittedName>
</protein>
<evidence type="ECO:0000313" key="2">
    <source>
        <dbReference type="Proteomes" id="UP001234178"/>
    </source>
</evidence>
<reference evidence="1 2" key="1">
    <citation type="journal article" date="2023" name="Nucleic Acids Res.">
        <title>The hologenome of Daphnia magna reveals possible DNA methylation and microbiome-mediated evolution of the host genome.</title>
        <authorList>
            <person name="Chaturvedi A."/>
            <person name="Li X."/>
            <person name="Dhandapani V."/>
            <person name="Marshall H."/>
            <person name="Kissane S."/>
            <person name="Cuenca-Cambronero M."/>
            <person name="Asole G."/>
            <person name="Calvet F."/>
            <person name="Ruiz-Romero M."/>
            <person name="Marangio P."/>
            <person name="Guigo R."/>
            <person name="Rago D."/>
            <person name="Mirbahai L."/>
            <person name="Eastwood N."/>
            <person name="Colbourne J.K."/>
            <person name="Zhou J."/>
            <person name="Mallon E."/>
            <person name="Orsini L."/>
        </authorList>
    </citation>
    <scope>NUCLEOTIDE SEQUENCE [LARGE SCALE GENOMIC DNA]</scope>
    <source>
        <strain evidence="1">LRV0_1</strain>
    </source>
</reference>
<name>A0ABQ9ZG57_9CRUS</name>
<proteinExistence type="predicted"/>
<gene>
    <name evidence="1" type="ORF">OUZ56_021014</name>
</gene>
<comment type="caution">
    <text evidence="1">The sequence shown here is derived from an EMBL/GenBank/DDBJ whole genome shotgun (WGS) entry which is preliminary data.</text>
</comment>
<dbReference type="EMBL" id="JAOYFB010000003">
    <property type="protein sequence ID" value="KAK4011906.1"/>
    <property type="molecule type" value="Genomic_DNA"/>
</dbReference>
<dbReference type="Proteomes" id="UP001234178">
    <property type="component" value="Unassembled WGS sequence"/>
</dbReference>
<sequence length="76" mass="8809">MRWNPPGRHMQVAFNHWCRGSSNLFFFFVVPSSEKEKQRRRHALQLFYLQHEGGGIKGSGQDWDLSAMESVVVSSK</sequence>
<organism evidence="1 2">
    <name type="scientific">Daphnia magna</name>
    <dbReference type="NCBI Taxonomy" id="35525"/>
    <lineage>
        <taxon>Eukaryota</taxon>
        <taxon>Metazoa</taxon>
        <taxon>Ecdysozoa</taxon>
        <taxon>Arthropoda</taxon>
        <taxon>Crustacea</taxon>
        <taxon>Branchiopoda</taxon>
        <taxon>Diplostraca</taxon>
        <taxon>Cladocera</taxon>
        <taxon>Anomopoda</taxon>
        <taxon>Daphniidae</taxon>
        <taxon>Daphnia</taxon>
    </lineage>
</organism>
<evidence type="ECO:0000313" key="1">
    <source>
        <dbReference type="EMBL" id="KAK4011906.1"/>
    </source>
</evidence>